<keyword evidence="2" id="KW-1185">Reference proteome</keyword>
<accession>A0A8B8F5M0</accession>
<dbReference type="Proteomes" id="UP000694846">
    <property type="component" value="Unplaced"/>
</dbReference>
<evidence type="ECO:0000256" key="1">
    <source>
        <dbReference type="SAM" id="SignalP"/>
    </source>
</evidence>
<keyword evidence="1" id="KW-0732">Signal</keyword>
<name>A0A8B8F5M0_9HEMI</name>
<protein>
    <submittedName>
        <fullName evidence="3">Uncharacterized protein LOC112679900</fullName>
    </submittedName>
</protein>
<sequence>MIVLNIITLALAISAVATSKVQYESVPNENEWIFVAQNSVKDSVTKVKSYGEENEKLKVIANGAFNSFAEFAKKSLSEIIEQTNKTESEEVLRLKRQFLKWAEVLEKFNQMSEKTSTNKILGKFIFTIDFIVNEIVGFDKYNRFKSFEANQITEKLKLLLRVSAAKLVKYAKSMEDQVTEMFKTD</sequence>
<evidence type="ECO:0000313" key="3">
    <source>
        <dbReference type="RefSeq" id="XP_025405627.1"/>
    </source>
</evidence>
<organism evidence="2 3">
    <name type="scientific">Sipha flava</name>
    <name type="common">yellow sugarcane aphid</name>
    <dbReference type="NCBI Taxonomy" id="143950"/>
    <lineage>
        <taxon>Eukaryota</taxon>
        <taxon>Metazoa</taxon>
        <taxon>Ecdysozoa</taxon>
        <taxon>Arthropoda</taxon>
        <taxon>Hexapoda</taxon>
        <taxon>Insecta</taxon>
        <taxon>Pterygota</taxon>
        <taxon>Neoptera</taxon>
        <taxon>Paraneoptera</taxon>
        <taxon>Hemiptera</taxon>
        <taxon>Sternorrhyncha</taxon>
        <taxon>Aphidomorpha</taxon>
        <taxon>Aphidoidea</taxon>
        <taxon>Aphididae</taxon>
        <taxon>Sipha</taxon>
    </lineage>
</organism>
<reference evidence="3" key="1">
    <citation type="submission" date="2025-08" db="UniProtKB">
        <authorList>
            <consortium name="RefSeq"/>
        </authorList>
    </citation>
    <scope>IDENTIFICATION</scope>
    <source>
        <tissue evidence="3">Whole body</tissue>
    </source>
</reference>
<dbReference type="GeneID" id="112679900"/>
<gene>
    <name evidence="3" type="primary">LOC112679900</name>
</gene>
<dbReference type="OrthoDB" id="6610114at2759"/>
<dbReference type="RefSeq" id="XP_025405627.1">
    <property type="nucleotide sequence ID" value="XM_025549842.1"/>
</dbReference>
<proteinExistence type="predicted"/>
<evidence type="ECO:0000313" key="2">
    <source>
        <dbReference type="Proteomes" id="UP000694846"/>
    </source>
</evidence>
<dbReference type="AlphaFoldDB" id="A0A8B8F5M0"/>
<feature type="signal peptide" evidence="1">
    <location>
        <begin position="1"/>
        <end position="18"/>
    </location>
</feature>
<feature type="chain" id="PRO_5034128970" evidence="1">
    <location>
        <begin position="19"/>
        <end position="185"/>
    </location>
</feature>